<reference evidence="2" key="1">
    <citation type="journal article" date="2014" name="Science">
        <title>Ancient hybridizations among the ancestral genomes of bread wheat.</title>
        <authorList>
            <consortium name="International Wheat Genome Sequencing Consortium,"/>
            <person name="Marcussen T."/>
            <person name="Sandve S.R."/>
            <person name="Heier L."/>
            <person name="Spannagl M."/>
            <person name="Pfeifer M."/>
            <person name="Jakobsen K.S."/>
            <person name="Wulff B.B."/>
            <person name="Steuernagel B."/>
            <person name="Mayer K.F."/>
            <person name="Olsen O.A."/>
        </authorList>
    </citation>
    <scope>NUCLEOTIDE SEQUENCE [LARGE SCALE GENOMIC DNA]</scope>
    <source>
        <strain evidence="2">cv. AL8/78</strain>
    </source>
</reference>
<dbReference type="EnsemblPlants" id="AET2Gv20316800.7">
    <property type="protein sequence ID" value="AET2Gv20316800.7"/>
    <property type="gene ID" value="AET2Gv20316800"/>
</dbReference>
<proteinExistence type="predicted"/>
<reference evidence="1" key="4">
    <citation type="submission" date="2019-03" db="UniProtKB">
        <authorList>
            <consortium name="EnsemblPlants"/>
        </authorList>
    </citation>
    <scope>IDENTIFICATION</scope>
</reference>
<protein>
    <submittedName>
        <fullName evidence="1">Uncharacterized protein</fullName>
    </submittedName>
</protein>
<sequence length="52" mass="5571">MLSYISHPGTVWPKLVPDSGAVSNSHDCAPQKTKTKTHMIPVLEPSGCCSSF</sequence>
<evidence type="ECO:0000313" key="1">
    <source>
        <dbReference type="EnsemblPlants" id="AET2Gv20316800.7"/>
    </source>
</evidence>
<reference evidence="1" key="3">
    <citation type="journal article" date="2017" name="Nature">
        <title>Genome sequence of the progenitor of the wheat D genome Aegilops tauschii.</title>
        <authorList>
            <person name="Luo M.C."/>
            <person name="Gu Y.Q."/>
            <person name="Puiu D."/>
            <person name="Wang H."/>
            <person name="Twardziok S.O."/>
            <person name="Deal K.R."/>
            <person name="Huo N."/>
            <person name="Zhu T."/>
            <person name="Wang L."/>
            <person name="Wang Y."/>
            <person name="McGuire P.E."/>
            <person name="Liu S."/>
            <person name="Long H."/>
            <person name="Ramasamy R.K."/>
            <person name="Rodriguez J.C."/>
            <person name="Van S.L."/>
            <person name="Yuan L."/>
            <person name="Wang Z."/>
            <person name="Xia Z."/>
            <person name="Xiao L."/>
            <person name="Anderson O.D."/>
            <person name="Ouyang S."/>
            <person name="Liang Y."/>
            <person name="Zimin A.V."/>
            <person name="Pertea G."/>
            <person name="Qi P."/>
            <person name="Bennetzen J.L."/>
            <person name="Dai X."/>
            <person name="Dawson M.W."/>
            <person name="Muller H.G."/>
            <person name="Kugler K."/>
            <person name="Rivarola-Duarte L."/>
            <person name="Spannagl M."/>
            <person name="Mayer K.F.X."/>
            <person name="Lu F.H."/>
            <person name="Bevan M.W."/>
            <person name="Leroy P."/>
            <person name="Li P."/>
            <person name="You F.M."/>
            <person name="Sun Q."/>
            <person name="Liu Z."/>
            <person name="Lyons E."/>
            <person name="Wicker T."/>
            <person name="Salzberg S.L."/>
            <person name="Devos K.M."/>
            <person name="Dvorak J."/>
        </authorList>
    </citation>
    <scope>NUCLEOTIDE SEQUENCE [LARGE SCALE GENOMIC DNA]</scope>
    <source>
        <strain evidence="1">cv. AL8/78</strain>
    </source>
</reference>
<keyword evidence="2" id="KW-1185">Reference proteome</keyword>
<dbReference type="Proteomes" id="UP000015105">
    <property type="component" value="Chromosome 2D"/>
</dbReference>
<dbReference type="Gramene" id="AET2Gv20316800.7">
    <property type="protein sequence ID" value="AET2Gv20316800.7"/>
    <property type="gene ID" value="AET2Gv20316800"/>
</dbReference>
<reference evidence="1" key="5">
    <citation type="journal article" date="2021" name="G3 (Bethesda)">
        <title>Aegilops tauschii genome assembly Aet v5.0 features greater sequence contiguity and improved annotation.</title>
        <authorList>
            <person name="Wang L."/>
            <person name="Zhu T."/>
            <person name="Rodriguez J.C."/>
            <person name="Deal K.R."/>
            <person name="Dubcovsky J."/>
            <person name="McGuire P.E."/>
            <person name="Lux T."/>
            <person name="Spannagl M."/>
            <person name="Mayer K.F.X."/>
            <person name="Baldrich P."/>
            <person name="Meyers B.C."/>
            <person name="Huo N."/>
            <person name="Gu Y.Q."/>
            <person name="Zhou H."/>
            <person name="Devos K.M."/>
            <person name="Bennetzen J.L."/>
            <person name="Unver T."/>
            <person name="Budak H."/>
            <person name="Gulick P.J."/>
            <person name="Galiba G."/>
            <person name="Kalapos B."/>
            <person name="Nelson D.R."/>
            <person name="Li P."/>
            <person name="You F.M."/>
            <person name="Luo M.C."/>
            <person name="Dvorak J."/>
        </authorList>
    </citation>
    <scope>NUCLEOTIDE SEQUENCE [LARGE SCALE GENOMIC DNA]</scope>
    <source>
        <strain evidence="1">cv. AL8/78</strain>
    </source>
</reference>
<organism evidence="1 2">
    <name type="scientific">Aegilops tauschii subsp. strangulata</name>
    <name type="common">Goatgrass</name>
    <dbReference type="NCBI Taxonomy" id="200361"/>
    <lineage>
        <taxon>Eukaryota</taxon>
        <taxon>Viridiplantae</taxon>
        <taxon>Streptophyta</taxon>
        <taxon>Embryophyta</taxon>
        <taxon>Tracheophyta</taxon>
        <taxon>Spermatophyta</taxon>
        <taxon>Magnoliopsida</taxon>
        <taxon>Liliopsida</taxon>
        <taxon>Poales</taxon>
        <taxon>Poaceae</taxon>
        <taxon>BOP clade</taxon>
        <taxon>Pooideae</taxon>
        <taxon>Triticodae</taxon>
        <taxon>Triticeae</taxon>
        <taxon>Triticinae</taxon>
        <taxon>Aegilops</taxon>
    </lineage>
</organism>
<dbReference type="AlphaFoldDB" id="A0A453AZV9"/>
<evidence type="ECO:0000313" key="2">
    <source>
        <dbReference type="Proteomes" id="UP000015105"/>
    </source>
</evidence>
<reference evidence="2" key="2">
    <citation type="journal article" date="2017" name="Nat. Plants">
        <title>The Aegilops tauschii genome reveals multiple impacts of transposons.</title>
        <authorList>
            <person name="Zhao G."/>
            <person name="Zou C."/>
            <person name="Li K."/>
            <person name="Wang K."/>
            <person name="Li T."/>
            <person name="Gao L."/>
            <person name="Zhang X."/>
            <person name="Wang H."/>
            <person name="Yang Z."/>
            <person name="Liu X."/>
            <person name="Jiang W."/>
            <person name="Mao L."/>
            <person name="Kong X."/>
            <person name="Jiao Y."/>
            <person name="Jia J."/>
        </authorList>
    </citation>
    <scope>NUCLEOTIDE SEQUENCE [LARGE SCALE GENOMIC DNA]</scope>
    <source>
        <strain evidence="2">cv. AL8/78</strain>
    </source>
</reference>
<accession>A0A453AZV9</accession>
<name>A0A453AZV9_AEGTS</name>